<dbReference type="SUPFAM" id="SSF101283">
    <property type="entry name" value="GRIP domain"/>
    <property type="match status" value="1"/>
</dbReference>
<dbReference type="InterPro" id="IPR000237">
    <property type="entry name" value="GRIP_dom"/>
</dbReference>
<dbReference type="GO" id="GO:0005794">
    <property type="term" value="C:Golgi apparatus"/>
    <property type="evidence" value="ECO:0007669"/>
    <property type="project" value="TreeGrafter"/>
</dbReference>
<dbReference type="PROSITE" id="PS50913">
    <property type="entry name" value="GRIP"/>
    <property type="match status" value="1"/>
</dbReference>
<dbReference type="OrthoDB" id="5322683at2759"/>
<dbReference type="Proteomes" id="UP000789390">
    <property type="component" value="Unassembled WGS sequence"/>
</dbReference>
<feature type="coiled-coil region" evidence="1">
    <location>
        <begin position="356"/>
        <end position="511"/>
    </location>
</feature>
<dbReference type="Gene3D" id="1.10.220.60">
    <property type="entry name" value="GRIP domain"/>
    <property type="match status" value="1"/>
</dbReference>
<feature type="coiled-coil region" evidence="1">
    <location>
        <begin position="606"/>
        <end position="662"/>
    </location>
</feature>
<evidence type="ECO:0000313" key="4">
    <source>
        <dbReference type="EMBL" id="CAH0113167.1"/>
    </source>
</evidence>
<gene>
    <name evidence="4" type="ORF">DGAL_LOCUS16969</name>
</gene>
<feature type="compositionally biased region" description="Basic and acidic residues" evidence="2">
    <location>
        <begin position="339"/>
        <end position="351"/>
    </location>
</feature>
<dbReference type="Pfam" id="PF01465">
    <property type="entry name" value="GRIP"/>
    <property type="match status" value="1"/>
</dbReference>
<dbReference type="GO" id="GO:0031267">
    <property type="term" value="F:small GTPase binding"/>
    <property type="evidence" value="ECO:0007669"/>
    <property type="project" value="TreeGrafter"/>
</dbReference>
<evidence type="ECO:0000256" key="2">
    <source>
        <dbReference type="SAM" id="MobiDB-lite"/>
    </source>
</evidence>
<sequence>MFKKLKDKIAEEVKQSPLRLPTSVQQHLSQGFIVQAVLVVEGMEKQAFNYAALCFFPVFLHNLQYSPFTREAHNGDITEAQQIQSGLGENAEIKKTHETLVDIAEDSGETANAFSIADVDSRPSSPSIKNKEGQFQPVNLNEPKREMSTSTPQPANHTGRLSRQSSLSSVFSDVSFLPGSLDSTYHPYQFQSDLESNVSEFDDSASQTSGANAVDRISKEHVYNAYQKMRVRYHKYKGRYSDLARHYRELERDREKVKHVLTETQDRSLRRISELKEQCLLEQQAKAHLEEILRSDLEEKDNLIAVLQTKVKFLASPSPSISEGPLIDLNNSETASSKSFDETDKDVKGEGTDNELQVLKEKLQRFESLLMKCKENIKSHIERNSELQGENEALKQKETQKTEEIECLQKVHRDQLAQLTESLNMARTEIETLRRQEQEAALASAETKQKVHAEFLKQEEEMVRLRNEREQLNNKVTLLETEIDTIKEQTSKQLQDAETILELEKQKLLKELSRGKTEALKLMDEDMGHRLEDSRKERDAHWEAILQKKLCEEAENHARMLRQTEEHYRSRLVEMQEEKNFSFGRERVALCFSYFSRTKQPTWEEILNLKREIEEKEKLADKARDESLEERRSWVQQIEDNRQRHLEEIQSVSLQNKKLVEELEERHQDAIDTAILGLKQQHTIELEKILLQHEELLQAANEDMESSAKNQIEQLRTLLRDKDSEMSQNSATLQELLKSKELNISDLSSQINILQEKVISMDAVSERLNSALEQTKLLEPLNLELEKAKEEVASLISQIRQLEEESDVLKKSTESDKVQTSRLQEQLAESENECEKLKLQMEDFTTIINLNKEHLELLDFMKLEITELKKALDQKEKFILELQAADEKAIHSANAKAYEHQQITEELNKQFQALQTELIIVKSTIDAKDEQIVQLEQARSILITSESQLKSAIEEKELNILSKESELVTLRSSLTEKESCVSKIQEECLEFERAKEEIAQKLIATQEDLSAIHQVKDQCIAELQEEIEQAKFNMTAKDAEWELKTQELSTKLKATHSEFEELRNAITAIKHEHVLQLEQAQNQWVSEESSLKLVVDENEKRLAAQERELEMMRSSLDSKEIRIGELQEELKQRNVQDSEMKQTNRELSESLKSAQSELDEFKARLLQANLLSTEWEQKNSDLSNQLNIAKNKLQAINCTLETQEEQVRQLNEEMKKKQSFVEESQQQLRDSELQLTAIKQLLSDNETQISAFKETVSSLETTTTESTRQIELLNHSLAVKESVIIDLQGEVARNGQLMTEIQTSAEEQRQQLLVEKDTLTEQYKSQLSSAESECIRVVAELNDKLSIMEKTAEESKLQFVTKEDAIRELETNYSAEIQKISQTSAAASSLTQSLENELLEKNNELDGAIARATELEMKLKTLINQIAQKESEKEILRTENDKLREYLESKKIETSSLEFMENQIKSLNEELTTLTEEKNRLENLCKRFKVQLADTRKLLSATKSTETSATKEIEVTSPPKEVPVEAKINNIMLAELNQNELKGHDPKELLQQQIANLQRELEVIRHQHQVEASELRRVIESGKASGSGGSSGSNGVENHFHGSLEEATELEYLRNIMFEYMMGRQPATLSKVVAAIVKFTPEQTRKIAEKEEQRQSLLGHLGLA</sequence>
<feature type="coiled-coil region" evidence="1">
    <location>
        <begin position="1302"/>
        <end position="1358"/>
    </location>
</feature>
<reference evidence="4" key="1">
    <citation type="submission" date="2021-11" db="EMBL/GenBank/DDBJ databases">
        <authorList>
            <person name="Schell T."/>
        </authorList>
    </citation>
    <scope>NUCLEOTIDE SEQUENCE</scope>
    <source>
        <strain evidence="4">M5</strain>
    </source>
</reference>
<feature type="domain" description="GRIP" evidence="3">
    <location>
        <begin position="1603"/>
        <end position="1650"/>
    </location>
</feature>
<keyword evidence="5" id="KW-1185">Reference proteome</keyword>
<feature type="region of interest" description="Disordered" evidence="2">
    <location>
        <begin position="116"/>
        <end position="164"/>
    </location>
</feature>
<protein>
    <recommendedName>
        <fullName evidence="3">GRIP domain-containing protein</fullName>
    </recommendedName>
</protein>
<feature type="coiled-coil region" evidence="1">
    <location>
        <begin position="1391"/>
        <end position="1498"/>
    </location>
</feature>
<keyword evidence="1" id="KW-0175">Coiled coil</keyword>
<evidence type="ECO:0000313" key="5">
    <source>
        <dbReference type="Proteomes" id="UP000789390"/>
    </source>
</evidence>
<dbReference type="SMART" id="SM00755">
    <property type="entry name" value="Grip"/>
    <property type="match status" value="1"/>
</dbReference>
<feature type="compositionally biased region" description="Polar residues" evidence="2">
    <location>
        <begin position="329"/>
        <end position="338"/>
    </location>
</feature>
<organism evidence="4 5">
    <name type="scientific">Daphnia galeata</name>
    <dbReference type="NCBI Taxonomy" id="27404"/>
    <lineage>
        <taxon>Eukaryota</taxon>
        <taxon>Metazoa</taxon>
        <taxon>Ecdysozoa</taxon>
        <taxon>Arthropoda</taxon>
        <taxon>Crustacea</taxon>
        <taxon>Branchiopoda</taxon>
        <taxon>Diplostraca</taxon>
        <taxon>Cladocera</taxon>
        <taxon>Anomopoda</taxon>
        <taxon>Daphniidae</taxon>
        <taxon>Daphnia</taxon>
    </lineage>
</organism>
<dbReference type="GO" id="GO:0048193">
    <property type="term" value="P:Golgi vesicle transport"/>
    <property type="evidence" value="ECO:0007669"/>
    <property type="project" value="TreeGrafter"/>
</dbReference>
<name>A0A8J2S536_9CRUS</name>
<evidence type="ECO:0000256" key="1">
    <source>
        <dbReference type="SAM" id="Coils"/>
    </source>
</evidence>
<comment type="caution">
    <text evidence="4">The sequence shown here is derived from an EMBL/GenBank/DDBJ whole genome shotgun (WGS) entry which is preliminary data.</text>
</comment>
<feature type="coiled-coil region" evidence="1">
    <location>
        <begin position="981"/>
        <end position="1040"/>
    </location>
</feature>
<feature type="region of interest" description="Disordered" evidence="2">
    <location>
        <begin position="322"/>
        <end position="352"/>
    </location>
</feature>
<evidence type="ECO:0000259" key="3">
    <source>
        <dbReference type="PROSITE" id="PS50913"/>
    </source>
</evidence>
<dbReference type="PANTHER" id="PTHR19327">
    <property type="entry name" value="GOLGIN"/>
    <property type="match status" value="1"/>
</dbReference>
<dbReference type="EMBL" id="CAKKLH010000336">
    <property type="protein sequence ID" value="CAH0113167.1"/>
    <property type="molecule type" value="Genomic_DNA"/>
</dbReference>
<feature type="coiled-coil region" evidence="1">
    <location>
        <begin position="1095"/>
        <end position="1241"/>
    </location>
</feature>
<dbReference type="PANTHER" id="PTHR19327:SF0">
    <property type="entry name" value="GOLGIN SUBFAMILY A MEMBER 4"/>
    <property type="match status" value="1"/>
</dbReference>
<accession>A0A8J2S536</accession>
<feature type="coiled-coil region" evidence="1">
    <location>
        <begin position="690"/>
        <end position="888"/>
    </location>
</feature>
<proteinExistence type="predicted"/>